<evidence type="ECO:0000256" key="1">
    <source>
        <dbReference type="SAM" id="MobiDB-lite"/>
    </source>
</evidence>
<dbReference type="OrthoDB" id="6758541at2759"/>
<feature type="non-terminal residue" evidence="2">
    <location>
        <position position="1"/>
    </location>
</feature>
<organism evidence="2 3">
    <name type="scientific">Ignelater luminosus</name>
    <name type="common">Cucubano</name>
    <name type="synonym">Pyrophorus luminosus</name>
    <dbReference type="NCBI Taxonomy" id="2038154"/>
    <lineage>
        <taxon>Eukaryota</taxon>
        <taxon>Metazoa</taxon>
        <taxon>Ecdysozoa</taxon>
        <taxon>Arthropoda</taxon>
        <taxon>Hexapoda</taxon>
        <taxon>Insecta</taxon>
        <taxon>Pterygota</taxon>
        <taxon>Neoptera</taxon>
        <taxon>Endopterygota</taxon>
        <taxon>Coleoptera</taxon>
        <taxon>Polyphaga</taxon>
        <taxon>Elateriformia</taxon>
        <taxon>Elateroidea</taxon>
        <taxon>Elateridae</taxon>
        <taxon>Agrypninae</taxon>
        <taxon>Pyrophorini</taxon>
        <taxon>Ignelater</taxon>
    </lineage>
</organism>
<dbReference type="Proteomes" id="UP000801492">
    <property type="component" value="Unassembled WGS sequence"/>
</dbReference>
<feature type="region of interest" description="Disordered" evidence="1">
    <location>
        <begin position="70"/>
        <end position="92"/>
    </location>
</feature>
<proteinExistence type="predicted"/>
<dbReference type="EMBL" id="VTPC01019629">
    <property type="protein sequence ID" value="KAF2891912.1"/>
    <property type="molecule type" value="Genomic_DNA"/>
</dbReference>
<evidence type="ECO:0000313" key="2">
    <source>
        <dbReference type="EMBL" id="KAF2891912.1"/>
    </source>
</evidence>
<gene>
    <name evidence="2" type="ORF">ILUMI_14261</name>
</gene>
<sequence length="92" mass="10749">QEENRAYRMIKDELCTMWNILLRGTRIVIPESLRQLVLKLGHEGYPGMVKMKGTLVGTVMTYQLPKQVRRTTTKMSQVEHDSIRRESSMEPK</sequence>
<reference evidence="2" key="1">
    <citation type="submission" date="2019-08" db="EMBL/GenBank/DDBJ databases">
        <title>The genome of the North American firefly Photinus pyralis.</title>
        <authorList>
            <consortium name="Photinus pyralis genome working group"/>
            <person name="Fallon T.R."/>
            <person name="Sander Lower S.E."/>
            <person name="Weng J.-K."/>
        </authorList>
    </citation>
    <scope>NUCLEOTIDE SEQUENCE</scope>
    <source>
        <strain evidence="2">TRF0915ILg1</strain>
        <tissue evidence="2">Whole body</tissue>
    </source>
</reference>
<accession>A0A8K0G7X5</accession>
<name>A0A8K0G7X5_IGNLU</name>
<dbReference type="AlphaFoldDB" id="A0A8K0G7X5"/>
<feature type="compositionally biased region" description="Basic and acidic residues" evidence="1">
    <location>
        <begin position="77"/>
        <end position="92"/>
    </location>
</feature>
<keyword evidence="3" id="KW-1185">Reference proteome</keyword>
<evidence type="ECO:0000313" key="3">
    <source>
        <dbReference type="Proteomes" id="UP000801492"/>
    </source>
</evidence>
<protein>
    <submittedName>
        <fullName evidence="2">Uncharacterized protein</fullName>
    </submittedName>
</protein>
<comment type="caution">
    <text evidence="2">The sequence shown here is derived from an EMBL/GenBank/DDBJ whole genome shotgun (WGS) entry which is preliminary data.</text>
</comment>